<keyword evidence="3" id="KW-1185">Reference proteome</keyword>
<protein>
    <submittedName>
        <fullName evidence="2">Uncharacterized protein</fullName>
    </submittedName>
</protein>
<feature type="compositionally biased region" description="Polar residues" evidence="1">
    <location>
        <begin position="1"/>
        <end position="10"/>
    </location>
</feature>
<feature type="region of interest" description="Disordered" evidence="1">
    <location>
        <begin position="176"/>
        <end position="218"/>
    </location>
</feature>
<dbReference type="AlphaFoldDB" id="A0A5B8MVR2"/>
<feature type="region of interest" description="Disordered" evidence="1">
    <location>
        <begin position="377"/>
        <end position="400"/>
    </location>
</feature>
<reference evidence="2 3" key="1">
    <citation type="submission" date="2018-07" db="EMBL/GenBank/DDBJ databases">
        <title>The complete nuclear genome of the prasinophyte Chloropicon primus (CCMP1205).</title>
        <authorList>
            <person name="Pombert J.-F."/>
            <person name="Otis C."/>
            <person name="Turmel M."/>
            <person name="Lemieux C."/>
        </authorList>
    </citation>
    <scope>NUCLEOTIDE SEQUENCE [LARGE SCALE GENOMIC DNA]</scope>
    <source>
        <strain evidence="2 3">CCMP1205</strain>
    </source>
</reference>
<feature type="compositionally biased region" description="Polar residues" evidence="1">
    <location>
        <begin position="79"/>
        <end position="89"/>
    </location>
</feature>
<accession>A0A5B8MVR2</accession>
<sequence>MDHGQTTNTERGGPLGRRSSLPARRKSISPRTTDASSAWKYAAGSVATLSDGQVVYRRDSRRGSIGSAIIDAMVVPDGNRSSARSTPSSDEGDARTAPGGGPPASGWARLRSSSVCIQSLGSGPQASKGDRRTVQKEVDKMIETNTKIIKALEEDAIMRTLRNERSNAIQNAYRRGSVHAQGGEATQQQEAQLGRRSSFSVTPEGPQQHQQGRRGSLANREFMELIKDKECRIHEQHTSNISPLRPGQTQPAAMPMWRGYSVLEKEDHTIRGGTITANQDLRGSSRGSSPNTAGGYGSKTIKQEITLAPTHLGIRFGRRKSSVSEQLAQGMEEVGRARGELSKRSKEIKQNRRESFTKLLTKPKAPGWLAAERQMYTRRRSQEKAAEQQQVERSPEKMAEQAKLKTRLRFPDIKKLLYSRVPWYLQL</sequence>
<evidence type="ECO:0000313" key="2">
    <source>
        <dbReference type="EMBL" id="QDZ24629.1"/>
    </source>
</evidence>
<feature type="compositionally biased region" description="Polar residues" evidence="1">
    <location>
        <begin position="275"/>
        <end position="292"/>
    </location>
</feature>
<evidence type="ECO:0000313" key="3">
    <source>
        <dbReference type="Proteomes" id="UP000316726"/>
    </source>
</evidence>
<feature type="region of interest" description="Disordered" evidence="1">
    <location>
        <begin position="274"/>
        <end position="299"/>
    </location>
</feature>
<dbReference type="EMBL" id="CP031047">
    <property type="protein sequence ID" value="QDZ24629.1"/>
    <property type="molecule type" value="Genomic_DNA"/>
</dbReference>
<dbReference type="Proteomes" id="UP000316726">
    <property type="component" value="Chromosome 14"/>
</dbReference>
<evidence type="ECO:0000256" key="1">
    <source>
        <dbReference type="SAM" id="MobiDB-lite"/>
    </source>
</evidence>
<proteinExistence type="predicted"/>
<feature type="compositionally biased region" description="Low complexity" evidence="1">
    <location>
        <begin position="180"/>
        <end position="192"/>
    </location>
</feature>
<feature type="region of interest" description="Disordered" evidence="1">
    <location>
        <begin position="76"/>
        <end position="108"/>
    </location>
</feature>
<organism evidence="2 3">
    <name type="scientific">Chloropicon primus</name>
    <dbReference type="NCBI Taxonomy" id="1764295"/>
    <lineage>
        <taxon>Eukaryota</taxon>
        <taxon>Viridiplantae</taxon>
        <taxon>Chlorophyta</taxon>
        <taxon>Chloropicophyceae</taxon>
        <taxon>Chloropicales</taxon>
        <taxon>Chloropicaceae</taxon>
        <taxon>Chloropicon</taxon>
    </lineage>
</organism>
<feature type="region of interest" description="Disordered" evidence="1">
    <location>
        <begin position="1"/>
        <end position="40"/>
    </location>
</feature>
<gene>
    <name evidence="2" type="ORF">A3770_14p71470</name>
</gene>
<feature type="compositionally biased region" description="Polar residues" evidence="1">
    <location>
        <begin position="195"/>
        <end position="210"/>
    </location>
</feature>
<name>A0A5B8MVR2_9CHLO</name>